<dbReference type="PROSITE" id="PS50928">
    <property type="entry name" value="ABC_TM1"/>
    <property type="match status" value="1"/>
</dbReference>
<evidence type="ECO:0000256" key="7">
    <source>
        <dbReference type="RuleBase" id="RU363032"/>
    </source>
</evidence>
<evidence type="ECO:0000313" key="9">
    <source>
        <dbReference type="EMBL" id="AEH89283.1"/>
    </source>
</evidence>
<dbReference type="GO" id="GO:0055085">
    <property type="term" value="P:transmembrane transport"/>
    <property type="evidence" value="ECO:0007669"/>
    <property type="project" value="InterPro"/>
</dbReference>
<keyword evidence="3" id="KW-1003">Cell membrane</keyword>
<dbReference type="EMBL" id="CP002279">
    <property type="protein sequence ID" value="AEH89283.1"/>
    <property type="molecule type" value="Genomic_DNA"/>
</dbReference>
<comment type="similarity">
    <text evidence="7">Belongs to the binding-protein-dependent transport system permease family.</text>
</comment>
<reference evidence="9 10" key="1">
    <citation type="submission" date="2010-10" db="EMBL/GenBank/DDBJ databases">
        <title>Complete sequence of Mesorhizobium opportunistum WSM2075.</title>
        <authorList>
            <consortium name="US DOE Joint Genome Institute"/>
            <person name="Lucas S."/>
            <person name="Copeland A."/>
            <person name="Lapidus A."/>
            <person name="Cheng J.-F."/>
            <person name="Bruce D."/>
            <person name="Goodwin L."/>
            <person name="Pitluck S."/>
            <person name="Chertkov O."/>
            <person name="Misra M."/>
            <person name="Detter J.C."/>
            <person name="Han C."/>
            <person name="Tapia R."/>
            <person name="Land M."/>
            <person name="Hauser L."/>
            <person name="Kyrpides N."/>
            <person name="Ovchinnikova G."/>
            <person name="Mavrommatis K.M."/>
            <person name="Tiwari R.P."/>
            <person name="Howieson J.G."/>
            <person name="O'Hara G.W."/>
            <person name="Nandasena K.G."/>
            <person name="Woyke T."/>
        </authorList>
    </citation>
    <scope>NUCLEOTIDE SEQUENCE [LARGE SCALE GENOMIC DNA]</scope>
    <source>
        <strain evidence="10">LMG 24607 / HAMBI 3007 / WSM2075</strain>
    </source>
</reference>
<evidence type="ECO:0000256" key="6">
    <source>
        <dbReference type="ARBA" id="ARBA00023136"/>
    </source>
</evidence>
<sequence>MVRRQRRTTLDRLRLIEEPSKRARFVTDQTSTANQWPADAGAYDLISPARKRLGWALMAAATLGLLAIIVIEILYKTEAGTVGFETWRPVVYAYVLWGVALGVGQVLMRGEDGQRALFLLPALLFTIAMVIFPTLFGFYIALTDWNLSSFSGRKFNGLDNFWQMLGDPYYRNALFNMVLYVLAVLVEYVIAFGLALLLNAQIRARKFFRVVFLMPLMLSPVAVSWMIGKSLMEYRFGPAATLARHLGWENPAFFSDPIIARISIMILDAWTFIPFMMIMLLAGLQAMSREVLEAARVDGANAWQTFWQVTFPLMLPVSVTAVILRIIFKLKLADIIITVTSGGPGGATDSVSSFIYREYRDRSNVGYGTMLAMAYLVIIVVFVTWLLKIANRFVRNVN</sequence>
<dbReference type="InterPro" id="IPR051393">
    <property type="entry name" value="ABC_transporter_permease"/>
</dbReference>
<dbReference type="GO" id="GO:0005886">
    <property type="term" value="C:plasma membrane"/>
    <property type="evidence" value="ECO:0007669"/>
    <property type="project" value="UniProtKB-SubCell"/>
</dbReference>
<evidence type="ECO:0000256" key="5">
    <source>
        <dbReference type="ARBA" id="ARBA00022989"/>
    </source>
</evidence>
<comment type="subcellular location">
    <subcellularLocation>
        <location evidence="1 7">Cell membrane</location>
        <topology evidence="1 7">Multi-pass membrane protein</topology>
    </subcellularLocation>
</comment>
<dbReference type="InterPro" id="IPR035906">
    <property type="entry name" value="MetI-like_sf"/>
</dbReference>
<keyword evidence="2 7" id="KW-0813">Transport</keyword>
<evidence type="ECO:0000256" key="1">
    <source>
        <dbReference type="ARBA" id="ARBA00004651"/>
    </source>
</evidence>
<evidence type="ECO:0000256" key="3">
    <source>
        <dbReference type="ARBA" id="ARBA00022475"/>
    </source>
</evidence>
<feature type="domain" description="ABC transmembrane type-1" evidence="8">
    <location>
        <begin position="173"/>
        <end position="388"/>
    </location>
</feature>
<name>F7XZZ3_MESOW</name>
<keyword evidence="5 7" id="KW-1133">Transmembrane helix</keyword>
<organism evidence="9 10">
    <name type="scientific">Mesorhizobium opportunistum (strain LMG 24607 / HAMBI 3007 / WSM2075)</name>
    <dbReference type="NCBI Taxonomy" id="536019"/>
    <lineage>
        <taxon>Bacteria</taxon>
        <taxon>Pseudomonadati</taxon>
        <taxon>Pseudomonadota</taxon>
        <taxon>Alphaproteobacteria</taxon>
        <taxon>Hyphomicrobiales</taxon>
        <taxon>Phyllobacteriaceae</taxon>
        <taxon>Mesorhizobium</taxon>
    </lineage>
</organism>
<evidence type="ECO:0000313" key="10">
    <source>
        <dbReference type="Proteomes" id="UP000001623"/>
    </source>
</evidence>
<accession>F7XZZ3</accession>
<feature type="transmembrane region" description="Helical" evidence="7">
    <location>
        <begin position="258"/>
        <end position="284"/>
    </location>
</feature>
<dbReference type="eggNOG" id="COG1175">
    <property type="taxonomic scope" value="Bacteria"/>
</dbReference>
<evidence type="ECO:0000256" key="4">
    <source>
        <dbReference type="ARBA" id="ARBA00022692"/>
    </source>
</evidence>
<feature type="transmembrane region" description="Helical" evidence="7">
    <location>
        <begin position="305"/>
        <end position="328"/>
    </location>
</feature>
<dbReference type="Gene3D" id="1.10.3720.10">
    <property type="entry name" value="MetI-like"/>
    <property type="match status" value="1"/>
</dbReference>
<dbReference type="AlphaFoldDB" id="F7XZZ3"/>
<proteinExistence type="inferred from homology"/>
<evidence type="ECO:0000256" key="2">
    <source>
        <dbReference type="ARBA" id="ARBA00022448"/>
    </source>
</evidence>
<dbReference type="KEGG" id="mop:Mesop_4863"/>
<dbReference type="HOGENOM" id="CLU_016047_0_3_5"/>
<protein>
    <submittedName>
        <fullName evidence="9">Binding-protein-dependent transport systems inner membrane component</fullName>
    </submittedName>
</protein>
<feature type="transmembrane region" description="Helical" evidence="7">
    <location>
        <begin position="119"/>
        <end position="142"/>
    </location>
</feature>
<keyword evidence="4 7" id="KW-0812">Transmembrane</keyword>
<dbReference type="STRING" id="536019.Mesop_4863"/>
<dbReference type="PANTHER" id="PTHR30193">
    <property type="entry name" value="ABC TRANSPORTER PERMEASE PROTEIN"/>
    <property type="match status" value="1"/>
</dbReference>
<dbReference type="Proteomes" id="UP000001623">
    <property type="component" value="Chromosome"/>
</dbReference>
<dbReference type="InterPro" id="IPR000515">
    <property type="entry name" value="MetI-like"/>
</dbReference>
<feature type="transmembrane region" description="Helical" evidence="7">
    <location>
        <begin position="365"/>
        <end position="387"/>
    </location>
</feature>
<feature type="transmembrane region" description="Helical" evidence="7">
    <location>
        <begin position="177"/>
        <end position="198"/>
    </location>
</feature>
<dbReference type="Pfam" id="PF00528">
    <property type="entry name" value="BPD_transp_1"/>
    <property type="match status" value="1"/>
</dbReference>
<dbReference type="SUPFAM" id="SSF161098">
    <property type="entry name" value="MetI-like"/>
    <property type="match status" value="1"/>
</dbReference>
<keyword evidence="6 7" id="KW-0472">Membrane</keyword>
<dbReference type="PANTHER" id="PTHR30193:SF37">
    <property type="entry name" value="INNER MEMBRANE ABC TRANSPORTER PERMEASE PROTEIN YCJO"/>
    <property type="match status" value="1"/>
</dbReference>
<feature type="transmembrane region" description="Helical" evidence="7">
    <location>
        <begin position="87"/>
        <end position="107"/>
    </location>
</feature>
<dbReference type="CDD" id="cd06261">
    <property type="entry name" value="TM_PBP2"/>
    <property type="match status" value="1"/>
</dbReference>
<feature type="transmembrane region" description="Helical" evidence="7">
    <location>
        <begin position="210"/>
        <end position="228"/>
    </location>
</feature>
<evidence type="ECO:0000259" key="8">
    <source>
        <dbReference type="PROSITE" id="PS50928"/>
    </source>
</evidence>
<feature type="transmembrane region" description="Helical" evidence="7">
    <location>
        <begin position="53"/>
        <end position="75"/>
    </location>
</feature>
<gene>
    <name evidence="9" type="ordered locus">Mesop_4863</name>
</gene>